<dbReference type="AlphaFoldDB" id="A0A4S8MPZ8"/>
<gene>
    <name evidence="3" type="ORF">K435DRAFT_835038</name>
</gene>
<dbReference type="UniPathway" id="UPA00378"/>
<feature type="region of interest" description="Disordered" evidence="1">
    <location>
        <begin position="55"/>
        <end position="93"/>
    </location>
</feature>
<feature type="domain" description="Glycosyltransferase family 18 catalytic" evidence="2">
    <location>
        <begin position="370"/>
        <end position="510"/>
    </location>
</feature>
<evidence type="ECO:0000256" key="1">
    <source>
        <dbReference type="SAM" id="MobiDB-lite"/>
    </source>
</evidence>
<evidence type="ECO:0000313" key="4">
    <source>
        <dbReference type="Proteomes" id="UP000297245"/>
    </source>
</evidence>
<organism evidence="3 4">
    <name type="scientific">Dendrothele bispora (strain CBS 962.96)</name>
    <dbReference type="NCBI Taxonomy" id="1314807"/>
    <lineage>
        <taxon>Eukaryota</taxon>
        <taxon>Fungi</taxon>
        <taxon>Dikarya</taxon>
        <taxon>Basidiomycota</taxon>
        <taxon>Agaricomycotina</taxon>
        <taxon>Agaricomycetes</taxon>
        <taxon>Agaricomycetidae</taxon>
        <taxon>Agaricales</taxon>
        <taxon>Agaricales incertae sedis</taxon>
        <taxon>Dendrothele</taxon>
    </lineage>
</organism>
<accession>A0A4S8MPZ8</accession>
<evidence type="ECO:0000259" key="2">
    <source>
        <dbReference type="Pfam" id="PF15024"/>
    </source>
</evidence>
<dbReference type="InterPro" id="IPR026116">
    <property type="entry name" value="GT18_cat"/>
</dbReference>
<dbReference type="EMBL" id="ML179051">
    <property type="protein sequence ID" value="THV05093.1"/>
    <property type="molecule type" value="Genomic_DNA"/>
</dbReference>
<protein>
    <recommendedName>
        <fullName evidence="2">Glycosyltransferase family 18 catalytic domain-containing protein</fullName>
    </recommendedName>
</protein>
<dbReference type="Proteomes" id="UP000297245">
    <property type="component" value="Unassembled WGS sequence"/>
</dbReference>
<evidence type="ECO:0000313" key="3">
    <source>
        <dbReference type="EMBL" id="THV05093.1"/>
    </source>
</evidence>
<dbReference type="Pfam" id="PF15024">
    <property type="entry name" value="Glyco_transf_18"/>
    <property type="match status" value="1"/>
</dbReference>
<sequence length="570" mass="65030">MRRISLRTICNRRFVVLLCGVAMTLALLYQGQSLLLWTSREGIVLLSDRKNGTTGPSGIKTDLGGHAGMEKELEGNPSLSQPDRGPLESSSPPITNNYVIYPRLSQLAPETLYAMRDRHIAKLQSIIANPLPKFWQYNAQQLKTLIQAWENVGKDNDFQQPAVVLSTYGYVPCVMNRPVCSTTGEVIWLEGVTDVFKEQNHFLLYDEFENLGNAYKFYGDIVTHVWSSEPQVIWCINDPISCIQSEDNPDGIKIWQLFTFTFWGSPPNFGTFYAPEHSWSFNPLGGEWNLVPYQMPDKHFYLGYHFTGCEDTVPVPHAEKKDQVVVLAKRSEYFHFAGLFKPDFWSSFKQGLPGLDLISVSNEEEGYPVPEELTLLGPQDRRAYDLLLGSSKALFGIGRPKISPTPYASLCRGVPVVLPYDGRYCTPVPNINQSEWCGFHGVFHQHGAAATLGEPYVYMVNSQGPVEDIVRTVRRAVNTPIEPFQPPEMTREALTQRIRDYFYIDWQAYGRQKLVENGWDSWEQVNTQQFLYKYLAESEKQGKRIVQLPPGQYLPTNQWEQWLKQKQKSV</sequence>
<dbReference type="OrthoDB" id="2113294at2759"/>
<reference evidence="3 4" key="1">
    <citation type="journal article" date="2019" name="Nat. Ecol. Evol.">
        <title>Megaphylogeny resolves global patterns of mushroom evolution.</title>
        <authorList>
            <person name="Varga T."/>
            <person name="Krizsan K."/>
            <person name="Foldi C."/>
            <person name="Dima B."/>
            <person name="Sanchez-Garcia M."/>
            <person name="Sanchez-Ramirez S."/>
            <person name="Szollosi G.J."/>
            <person name="Szarkandi J.G."/>
            <person name="Papp V."/>
            <person name="Albert L."/>
            <person name="Andreopoulos W."/>
            <person name="Angelini C."/>
            <person name="Antonin V."/>
            <person name="Barry K.W."/>
            <person name="Bougher N.L."/>
            <person name="Buchanan P."/>
            <person name="Buyck B."/>
            <person name="Bense V."/>
            <person name="Catcheside P."/>
            <person name="Chovatia M."/>
            <person name="Cooper J."/>
            <person name="Damon W."/>
            <person name="Desjardin D."/>
            <person name="Finy P."/>
            <person name="Geml J."/>
            <person name="Haridas S."/>
            <person name="Hughes K."/>
            <person name="Justo A."/>
            <person name="Karasinski D."/>
            <person name="Kautmanova I."/>
            <person name="Kiss B."/>
            <person name="Kocsube S."/>
            <person name="Kotiranta H."/>
            <person name="LaButti K.M."/>
            <person name="Lechner B.E."/>
            <person name="Liimatainen K."/>
            <person name="Lipzen A."/>
            <person name="Lukacs Z."/>
            <person name="Mihaltcheva S."/>
            <person name="Morgado L.N."/>
            <person name="Niskanen T."/>
            <person name="Noordeloos M.E."/>
            <person name="Ohm R.A."/>
            <person name="Ortiz-Santana B."/>
            <person name="Ovrebo C."/>
            <person name="Racz N."/>
            <person name="Riley R."/>
            <person name="Savchenko A."/>
            <person name="Shiryaev A."/>
            <person name="Soop K."/>
            <person name="Spirin V."/>
            <person name="Szebenyi C."/>
            <person name="Tomsovsky M."/>
            <person name="Tulloss R.E."/>
            <person name="Uehling J."/>
            <person name="Grigoriev I.V."/>
            <person name="Vagvolgyi C."/>
            <person name="Papp T."/>
            <person name="Martin F.M."/>
            <person name="Miettinen O."/>
            <person name="Hibbett D.S."/>
            <person name="Nagy L.G."/>
        </authorList>
    </citation>
    <scope>NUCLEOTIDE SEQUENCE [LARGE SCALE GENOMIC DNA]</scope>
    <source>
        <strain evidence="3 4">CBS 962.96</strain>
    </source>
</reference>
<proteinExistence type="predicted"/>
<dbReference type="GO" id="GO:0030144">
    <property type="term" value="F:alpha-1,6-mannosylglycoprotein 6-beta-N-acetylglucosaminyltransferase activity"/>
    <property type="evidence" value="ECO:0007669"/>
    <property type="project" value="InterPro"/>
</dbReference>
<name>A0A4S8MPZ8_DENBC</name>
<keyword evidence="4" id="KW-1185">Reference proteome</keyword>